<dbReference type="GO" id="GO:0009073">
    <property type="term" value="P:aromatic amino acid family biosynthetic process"/>
    <property type="evidence" value="ECO:0007669"/>
    <property type="project" value="UniProtKB-KW"/>
</dbReference>
<keyword evidence="11" id="KW-0479">Metal-binding</keyword>
<feature type="binding site" evidence="11">
    <location>
        <position position="123"/>
    </location>
    <ligand>
        <name>ATP</name>
        <dbReference type="ChEBI" id="CHEBI:30616"/>
    </ligand>
</feature>
<dbReference type="GO" id="GO:0005829">
    <property type="term" value="C:cytosol"/>
    <property type="evidence" value="ECO:0007669"/>
    <property type="project" value="TreeGrafter"/>
</dbReference>
<evidence type="ECO:0000313" key="12">
    <source>
        <dbReference type="EMBL" id="EUJ39260.1"/>
    </source>
</evidence>
<evidence type="ECO:0000256" key="2">
    <source>
        <dbReference type="ARBA" id="ARBA00006997"/>
    </source>
</evidence>
<evidence type="ECO:0000256" key="6">
    <source>
        <dbReference type="ARBA" id="ARBA00022741"/>
    </source>
</evidence>
<feature type="binding site" evidence="11">
    <location>
        <position position="84"/>
    </location>
    <ligand>
        <name>substrate</name>
    </ligand>
</feature>
<evidence type="ECO:0000256" key="5">
    <source>
        <dbReference type="ARBA" id="ARBA00022679"/>
    </source>
</evidence>
<dbReference type="Gene3D" id="3.40.50.300">
    <property type="entry name" value="P-loop containing nucleotide triphosphate hydrolases"/>
    <property type="match status" value="1"/>
</dbReference>
<name>W7CRK7_9LIST</name>
<dbReference type="InterPro" id="IPR023000">
    <property type="entry name" value="Shikimate_kinase_CS"/>
</dbReference>
<feature type="binding site" evidence="11">
    <location>
        <position position="141"/>
    </location>
    <ligand>
        <name>substrate</name>
    </ligand>
</feature>
<evidence type="ECO:0000256" key="1">
    <source>
        <dbReference type="ARBA" id="ARBA00004842"/>
    </source>
</evidence>
<dbReference type="HAMAP" id="MF_00109">
    <property type="entry name" value="Shikimate_kinase"/>
    <property type="match status" value="1"/>
</dbReference>
<evidence type="ECO:0000256" key="9">
    <source>
        <dbReference type="ARBA" id="ARBA00023141"/>
    </source>
</evidence>
<dbReference type="RefSeq" id="WP_035314753.1">
    <property type="nucleotide sequence ID" value="NZ_AODH01000029.1"/>
</dbReference>
<dbReference type="GO" id="GO:0000287">
    <property type="term" value="F:magnesium ion binding"/>
    <property type="evidence" value="ECO:0007669"/>
    <property type="project" value="UniProtKB-UniRule"/>
</dbReference>
<dbReference type="GO" id="GO:0005524">
    <property type="term" value="F:ATP binding"/>
    <property type="evidence" value="ECO:0007669"/>
    <property type="project" value="UniProtKB-UniRule"/>
</dbReference>
<comment type="function">
    <text evidence="11">Catalyzes the specific phosphorylation of the 3-hydroxyl group of shikimic acid using ATP as a cosubstrate.</text>
</comment>
<evidence type="ECO:0000256" key="11">
    <source>
        <dbReference type="HAMAP-Rule" id="MF_00109"/>
    </source>
</evidence>
<evidence type="ECO:0000256" key="10">
    <source>
        <dbReference type="ARBA" id="ARBA00048567"/>
    </source>
</evidence>
<feature type="binding site" evidence="11">
    <location>
        <position position="37"/>
    </location>
    <ligand>
        <name>substrate</name>
    </ligand>
</feature>
<keyword evidence="13" id="KW-1185">Reference proteome</keyword>
<protein>
    <recommendedName>
        <fullName evidence="3 11">Shikimate kinase</fullName>
        <shortName evidence="11">SK</shortName>
        <ecNumber evidence="3 11">2.7.1.71</ecNumber>
    </recommendedName>
</protein>
<keyword evidence="11" id="KW-0963">Cytoplasm</keyword>
<dbReference type="GO" id="GO:0009423">
    <property type="term" value="P:chorismate biosynthetic process"/>
    <property type="evidence" value="ECO:0007669"/>
    <property type="project" value="UniProtKB-UniRule"/>
</dbReference>
<comment type="similarity">
    <text evidence="2 11">Belongs to the shikimate kinase family.</text>
</comment>
<comment type="cofactor">
    <cofactor evidence="11">
        <name>Mg(2+)</name>
        <dbReference type="ChEBI" id="CHEBI:18420"/>
    </cofactor>
    <text evidence="11">Binds 1 Mg(2+) ion per subunit.</text>
</comment>
<feature type="binding site" evidence="11">
    <location>
        <position position="19"/>
    </location>
    <ligand>
        <name>Mg(2+)</name>
        <dbReference type="ChEBI" id="CHEBI:18420"/>
    </ligand>
</feature>
<keyword evidence="5 11" id="KW-0808">Transferase</keyword>
<comment type="caution">
    <text evidence="12">The sequence shown here is derived from an EMBL/GenBank/DDBJ whole genome shotgun (WGS) entry which is preliminary data.</text>
</comment>
<dbReference type="STRING" id="1265861.BCAMP_07680"/>
<dbReference type="PANTHER" id="PTHR21087:SF16">
    <property type="entry name" value="SHIKIMATE KINASE 1, CHLOROPLASTIC"/>
    <property type="match status" value="1"/>
</dbReference>
<dbReference type="InterPro" id="IPR027417">
    <property type="entry name" value="P-loop_NTPase"/>
</dbReference>
<evidence type="ECO:0000313" key="13">
    <source>
        <dbReference type="Proteomes" id="UP000019243"/>
    </source>
</evidence>
<keyword evidence="9 11" id="KW-0057">Aromatic amino acid biosynthesis</keyword>
<keyword evidence="4 11" id="KW-0028">Amino-acid biosynthesis</keyword>
<dbReference type="InterPro" id="IPR031322">
    <property type="entry name" value="Shikimate/glucono_kinase"/>
</dbReference>
<organism evidence="12 13">
    <name type="scientific">Brochothrix campestris FSL F6-1037</name>
    <dbReference type="NCBI Taxonomy" id="1265861"/>
    <lineage>
        <taxon>Bacteria</taxon>
        <taxon>Bacillati</taxon>
        <taxon>Bacillota</taxon>
        <taxon>Bacilli</taxon>
        <taxon>Bacillales</taxon>
        <taxon>Listeriaceae</taxon>
        <taxon>Brochothrix</taxon>
    </lineage>
</organism>
<dbReference type="PANTHER" id="PTHR21087">
    <property type="entry name" value="SHIKIMATE KINASE"/>
    <property type="match status" value="1"/>
</dbReference>
<comment type="catalytic activity">
    <reaction evidence="10 11">
        <text>shikimate + ATP = 3-phosphoshikimate + ADP + H(+)</text>
        <dbReference type="Rhea" id="RHEA:13121"/>
        <dbReference type="ChEBI" id="CHEBI:15378"/>
        <dbReference type="ChEBI" id="CHEBI:30616"/>
        <dbReference type="ChEBI" id="CHEBI:36208"/>
        <dbReference type="ChEBI" id="CHEBI:145989"/>
        <dbReference type="ChEBI" id="CHEBI:456216"/>
        <dbReference type="EC" id="2.7.1.71"/>
    </reaction>
</comment>
<keyword evidence="11" id="KW-0460">Magnesium</keyword>
<gene>
    <name evidence="11 12" type="primary">aroK</name>
    <name evidence="12" type="ORF">BCAMP_07680</name>
</gene>
<comment type="pathway">
    <text evidence="1 11">Metabolic intermediate biosynthesis; chorismate biosynthesis; chorismate from D-erythrose 4-phosphate and phosphoenolpyruvate: step 5/7.</text>
</comment>
<dbReference type="InterPro" id="IPR000623">
    <property type="entry name" value="Shikimate_kinase/TSH1"/>
</dbReference>
<evidence type="ECO:0000256" key="8">
    <source>
        <dbReference type="ARBA" id="ARBA00022840"/>
    </source>
</evidence>
<dbReference type="EC" id="2.7.1.71" evidence="3 11"/>
<keyword evidence="7 11" id="KW-0418">Kinase</keyword>
<dbReference type="Proteomes" id="UP000019243">
    <property type="component" value="Unassembled WGS sequence"/>
</dbReference>
<evidence type="ECO:0000256" key="4">
    <source>
        <dbReference type="ARBA" id="ARBA00022605"/>
    </source>
</evidence>
<dbReference type="SUPFAM" id="SSF52540">
    <property type="entry name" value="P-loop containing nucleoside triphosphate hydrolases"/>
    <property type="match status" value="1"/>
</dbReference>
<reference evidence="12 13" key="1">
    <citation type="submission" date="2012-12" db="EMBL/GenBank/DDBJ databases">
        <title>Novel taxa of Listeriaceae from agricultural environments in the United States.</title>
        <authorList>
            <person name="den Bakker H.C."/>
            <person name="Allred A."/>
            <person name="Warchocki S."/>
            <person name="Wright E.M."/>
            <person name="Burrell A."/>
            <person name="Nightingale K.K."/>
            <person name="Kephart D."/>
            <person name="Wiedmann M."/>
        </authorList>
    </citation>
    <scope>NUCLEOTIDE SEQUENCE [LARGE SCALE GENOMIC DNA]</scope>
    <source>
        <strain evidence="12 13">FSL F6-1037</strain>
    </source>
</reference>
<proteinExistence type="inferred from homology"/>
<dbReference type="GO" id="GO:0008652">
    <property type="term" value="P:amino acid biosynthetic process"/>
    <property type="evidence" value="ECO:0007669"/>
    <property type="project" value="UniProtKB-KW"/>
</dbReference>
<comment type="subunit">
    <text evidence="11">Monomer.</text>
</comment>
<keyword evidence="6 11" id="KW-0547">Nucleotide-binding</keyword>
<keyword evidence="8 11" id="KW-0067">ATP-binding</keyword>
<feature type="binding site" evidence="11">
    <location>
        <begin position="15"/>
        <end position="20"/>
    </location>
    <ligand>
        <name>ATP</name>
        <dbReference type="ChEBI" id="CHEBI:30616"/>
    </ligand>
</feature>
<dbReference type="CDD" id="cd00464">
    <property type="entry name" value="SK"/>
    <property type="match status" value="1"/>
</dbReference>
<feature type="binding site" evidence="11">
    <location>
        <position position="61"/>
    </location>
    <ligand>
        <name>substrate</name>
    </ligand>
</feature>
<evidence type="ECO:0000256" key="7">
    <source>
        <dbReference type="ARBA" id="ARBA00022777"/>
    </source>
</evidence>
<dbReference type="AlphaFoldDB" id="W7CRK7"/>
<dbReference type="EMBL" id="AODH01000029">
    <property type="protein sequence ID" value="EUJ39260.1"/>
    <property type="molecule type" value="Genomic_DNA"/>
</dbReference>
<dbReference type="UniPathway" id="UPA00053">
    <property type="reaction ID" value="UER00088"/>
</dbReference>
<comment type="subcellular location">
    <subcellularLocation>
        <location evidence="11">Cytoplasm</location>
    </subcellularLocation>
</comment>
<sequence length="169" mass="19216">MQTKQKTIVLVGFMGVGKTTIGRELGKRTLLPFADSDDLIEQQTKMSVQDIFATKGEAAFRALEEELVIAQLRDNKTHILALGGGAFMNANIRTACLQEATTVYLKMDWELWQKRSRKLKRSRPLLKTNTPAQIQQLFTERDKIYRLANETIVTNHLTVNEIIKQILAN</sequence>
<dbReference type="PATRIC" id="fig|1265861.3.peg.1507"/>
<accession>W7CRK7</accession>
<dbReference type="Pfam" id="PF01202">
    <property type="entry name" value="SKI"/>
    <property type="match status" value="1"/>
</dbReference>
<comment type="caution">
    <text evidence="11">Lacks conserved residue(s) required for the propagation of feature annotation.</text>
</comment>
<dbReference type="GO" id="GO:0004765">
    <property type="term" value="F:shikimate kinase activity"/>
    <property type="evidence" value="ECO:0007669"/>
    <property type="project" value="UniProtKB-UniRule"/>
</dbReference>
<evidence type="ECO:0000256" key="3">
    <source>
        <dbReference type="ARBA" id="ARBA00012154"/>
    </source>
</evidence>
<dbReference type="PRINTS" id="PR01100">
    <property type="entry name" value="SHIKIMTKNASE"/>
</dbReference>
<dbReference type="PROSITE" id="PS01128">
    <property type="entry name" value="SHIKIMATE_KINASE"/>
    <property type="match status" value="1"/>
</dbReference>